<evidence type="ECO:0000256" key="5">
    <source>
        <dbReference type="ARBA" id="ARBA00022723"/>
    </source>
</evidence>
<evidence type="ECO:0000256" key="9">
    <source>
        <dbReference type="ARBA" id="ARBA00022842"/>
    </source>
</evidence>
<keyword evidence="8 11" id="KW-0067">ATP-binding</keyword>
<comment type="pathway">
    <text evidence="3 11">Cofactor biosynthesis; thiamine diphosphate biosynthesis; 4-methyl-5-(2-phosphoethyl)-thiazole from 5-(2-hydroxyethyl)-4-methylthiazole: step 1/1.</text>
</comment>
<comment type="catalytic activity">
    <reaction evidence="1 11">
        <text>5-(2-hydroxyethyl)-4-methylthiazole + ATP = 4-methyl-5-(2-phosphooxyethyl)-thiazole + ADP + H(+)</text>
        <dbReference type="Rhea" id="RHEA:24212"/>
        <dbReference type="ChEBI" id="CHEBI:15378"/>
        <dbReference type="ChEBI" id="CHEBI:17957"/>
        <dbReference type="ChEBI" id="CHEBI:30616"/>
        <dbReference type="ChEBI" id="CHEBI:58296"/>
        <dbReference type="ChEBI" id="CHEBI:456216"/>
        <dbReference type="EC" id="2.7.1.50"/>
    </reaction>
</comment>
<reference evidence="12" key="1">
    <citation type="journal article" date="2021" name="PeerJ">
        <title>Extensive microbial diversity within the chicken gut microbiome revealed by metagenomics and culture.</title>
        <authorList>
            <person name="Gilroy R."/>
            <person name="Ravi A."/>
            <person name="Getino M."/>
            <person name="Pursley I."/>
            <person name="Horton D.L."/>
            <person name="Alikhan N.F."/>
            <person name="Baker D."/>
            <person name="Gharbi K."/>
            <person name="Hall N."/>
            <person name="Watson M."/>
            <person name="Adriaenssens E.M."/>
            <person name="Foster-Nyarko E."/>
            <person name="Jarju S."/>
            <person name="Secka A."/>
            <person name="Antonio M."/>
            <person name="Oren A."/>
            <person name="Chaudhuri R.R."/>
            <person name="La Ragione R."/>
            <person name="Hildebrand F."/>
            <person name="Pallen M.J."/>
        </authorList>
    </citation>
    <scope>NUCLEOTIDE SEQUENCE</scope>
    <source>
        <strain evidence="12">14975</strain>
    </source>
</reference>
<dbReference type="SUPFAM" id="SSF53613">
    <property type="entry name" value="Ribokinase-like"/>
    <property type="match status" value="1"/>
</dbReference>
<dbReference type="Proteomes" id="UP000823964">
    <property type="component" value="Unassembled WGS sequence"/>
</dbReference>
<organism evidence="12 13">
    <name type="scientific">Candidatus Akkermansia intestinigallinarum</name>
    <dbReference type="NCBI Taxonomy" id="2838431"/>
    <lineage>
        <taxon>Bacteria</taxon>
        <taxon>Pseudomonadati</taxon>
        <taxon>Verrucomicrobiota</taxon>
        <taxon>Verrucomicrobiia</taxon>
        <taxon>Verrucomicrobiales</taxon>
        <taxon>Akkermansiaceae</taxon>
        <taxon>Akkermansia</taxon>
    </lineage>
</organism>
<dbReference type="PIRSF" id="PIRSF000513">
    <property type="entry name" value="Thz_kinase"/>
    <property type="match status" value="1"/>
</dbReference>
<dbReference type="GO" id="GO:0009228">
    <property type="term" value="P:thiamine biosynthetic process"/>
    <property type="evidence" value="ECO:0007669"/>
    <property type="project" value="UniProtKB-KW"/>
</dbReference>
<keyword evidence="7 11" id="KW-0418">Kinase</keyword>
<feature type="binding site" evidence="11">
    <location>
        <position position="48"/>
    </location>
    <ligand>
        <name>substrate</name>
    </ligand>
</feature>
<dbReference type="GO" id="GO:0000287">
    <property type="term" value="F:magnesium ion binding"/>
    <property type="evidence" value="ECO:0007669"/>
    <property type="project" value="UniProtKB-UniRule"/>
</dbReference>
<dbReference type="PRINTS" id="PR01099">
    <property type="entry name" value="HYETHTZKNASE"/>
</dbReference>
<evidence type="ECO:0000256" key="7">
    <source>
        <dbReference type="ARBA" id="ARBA00022777"/>
    </source>
</evidence>
<sequence>METLSDQLYQSRLAALRACRPLVHCITNDVVQEMTANVLLAAGASPAMIVAPEEAADFAAVASVVLINVGTLRADLVRAMRLAIESAKAHDKPWVLDPVAAGLLPWRDAQLAELLRFGPAAIRGNGSEIRALAGLGSGGRGVDSTEDSEAALEAAGHLARLHGCVVCVTGATDFITDGERVLSVGGGSETATRVVGTGCSLSALAAAFIAASPGQRTEAVAAACMMAKKAAEAAAAQAQGPGSFRTAYIDALSR</sequence>
<accession>A0A9D1VCM1</accession>
<dbReference type="GO" id="GO:0005524">
    <property type="term" value="F:ATP binding"/>
    <property type="evidence" value="ECO:0007669"/>
    <property type="project" value="UniProtKB-UniRule"/>
</dbReference>
<keyword evidence="5 11" id="KW-0479">Metal-binding</keyword>
<proteinExistence type="inferred from homology"/>
<comment type="function">
    <text evidence="11">Catalyzes the phosphorylation of the hydroxyl group of 4-methyl-5-beta-hydroxyethylthiazole (THZ).</text>
</comment>
<dbReference type="Pfam" id="PF02110">
    <property type="entry name" value="HK"/>
    <property type="match status" value="1"/>
</dbReference>
<reference evidence="12" key="2">
    <citation type="submission" date="2021-04" db="EMBL/GenBank/DDBJ databases">
        <authorList>
            <person name="Gilroy R."/>
        </authorList>
    </citation>
    <scope>NUCLEOTIDE SEQUENCE</scope>
    <source>
        <strain evidence="12">14975</strain>
    </source>
</reference>
<keyword evidence="6 11" id="KW-0547">Nucleotide-binding</keyword>
<feature type="binding site" evidence="11">
    <location>
        <position position="196"/>
    </location>
    <ligand>
        <name>substrate</name>
    </ligand>
</feature>
<feature type="binding site" evidence="11">
    <location>
        <position position="169"/>
    </location>
    <ligand>
        <name>ATP</name>
        <dbReference type="ChEBI" id="CHEBI:30616"/>
    </ligand>
</feature>
<dbReference type="CDD" id="cd01170">
    <property type="entry name" value="THZ_kinase"/>
    <property type="match status" value="1"/>
</dbReference>
<comment type="cofactor">
    <cofactor evidence="2 11">
        <name>Mg(2+)</name>
        <dbReference type="ChEBI" id="CHEBI:18420"/>
    </cofactor>
</comment>
<comment type="similarity">
    <text evidence="11">Belongs to the Thz kinase family.</text>
</comment>
<dbReference type="InterPro" id="IPR029056">
    <property type="entry name" value="Ribokinase-like"/>
</dbReference>
<evidence type="ECO:0000256" key="4">
    <source>
        <dbReference type="ARBA" id="ARBA00022679"/>
    </source>
</evidence>
<protein>
    <recommendedName>
        <fullName evidence="11">Hydroxyethylthiazole kinase</fullName>
        <ecNumber evidence="11">2.7.1.50</ecNumber>
    </recommendedName>
    <alternativeName>
        <fullName evidence="11">4-methyl-5-beta-hydroxyethylthiazole kinase</fullName>
        <shortName evidence="11">TH kinase</shortName>
        <shortName evidence="11">Thz kinase</shortName>
    </alternativeName>
</protein>
<evidence type="ECO:0000313" key="13">
    <source>
        <dbReference type="Proteomes" id="UP000823964"/>
    </source>
</evidence>
<keyword evidence="10 11" id="KW-0784">Thiamine biosynthesis</keyword>
<evidence type="ECO:0000256" key="3">
    <source>
        <dbReference type="ARBA" id="ARBA00004868"/>
    </source>
</evidence>
<evidence type="ECO:0000256" key="10">
    <source>
        <dbReference type="ARBA" id="ARBA00022977"/>
    </source>
</evidence>
<feature type="binding site" evidence="11">
    <location>
        <position position="123"/>
    </location>
    <ligand>
        <name>ATP</name>
        <dbReference type="ChEBI" id="CHEBI:30616"/>
    </ligand>
</feature>
<dbReference type="Gene3D" id="3.40.1190.20">
    <property type="match status" value="1"/>
</dbReference>
<dbReference type="GO" id="GO:0009229">
    <property type="term" value="P:thiamine diphosphate biosynthetic process"/>
    <property type="evidence" value="ECO:0007669"/>
    <property type="project" value="UniProtKB-UniRule"/>
</dbReference>
<evidence type="ECO:0000256" key="8">
    <source>
        <dbReference type="ARBA" id="ARBA00022840"/>
    </source>
</evidence>
<keyword evidence="9 11" id="KW-0460">Magnesium</keyword>
<keyword evidence="4 11" id="KW-0808">Transferase</keyword>
<evidence type="ECO:0000313" key="12">
    <source>
        <dbReference type="EMBL" id="HIX20718.1"/>
    </source>
</evidence>
<dbReference type="EMBL" id="DXFQ01000171">
    <property type="protein sequence ID" value="HIX20718.1"/>
    <property type="molecule type" value="Genomic_DNA"/>
</dbReference>
<dbReference type="HAMAP" id="MF_00228">
    <property type="entry name" value="Thz_kinase"/>
    <property type="match status" value="1"/>
</dbReference>
<dbReference type="EC" id="2.7.1.50" evidence="11"/>
<comment type="caution">
    <text evidence="12">The sequence shown here is derived from an EMBL/GenBank/DDBJ whole genome shotgun (WGS) entry which is preliminary data.</text>
</comment>
<evidence type="ECO:0000256" key="2">
    <source>
        <dbReference type="ARBA" id="ARBA00001946"/>
    </source>
</evidence>
<evidence type="ECO:0000256" key="1">
    <source>
        <dbReference type="ARBA" id="ARBA00001771"/>
    </source>
</evidence>
<dbReference type="AlphaFoldDB" id="A0A9D1VCM1"/>
<name>A0A9D1VCM1_9BACT</name>
<evidence type="ECO:0000256" key="11">
    <source>
        <dbReference type="HAMAP-Rule" id="MF_00228"/>
    </source>
</evidence>
<dbReference type="NCBIfam" id="NF006830">
    <property type="entry name" value="PRK09355.1"/>
    <property type="match status" value="1"/>
</dbReference>
<gene>
    <name evidence="11 12" type="primary">thiM</name>
    <name evidence="12" type="ORF">H9862_08980</name>
</gene>
<dbReference type="GO" id="GO:0004417">
    <property type="term" value="F:hydroxyethylthiazole kinase activity"/>
    <property type="evidence" value="ECO:0007669"/>
    <property type="project" value="UniProtKB-UniRule"/>
</dbReference>
<dbReference type="InterPro" id="IPR000417">
    <property type="entry name" value="Hyethyz_kinase"/>
</dbReference>
<evidence type="ECO:0000256" key="6">
    <source>
        <dbReference type="ARBA" id="ARBA00022741"/>
    </source>
</evidence>